<dbReference type="EMBL" id="MTYJ01000101">
    <property type="protein sequence ID" value="OQV14628.1"/>
    <property type="molecule type" value="Genomic_DNA"/>
</dbReference>
<name>A0A1W0WHE7_HYPEX</name>
<comment type="caution">
    <text evidence="2">The sequence shown here is derived from an EMBL/GenBank/DDBJ whole genome shotgun (WGS) entry which is preliminary data.</text>
</comment>
<keyword evidence="3" id="KW-1185">Reference proteome</keyword>
<dbReference type="Proteomes" id="UP000192578">
    <property type="component" value="Unassembled WGS sequence"/>
</dbReference>
<evidence type="ECO:0000313" key="3">
    <source>
        <dbReference type="Proteomes" id="UP000192578"/>
    </source>
</evidence>
<proteinExistence type="predicted"/>
<dbReference type="AlphaFoldDB" id="A0A1W0WHE7"/>
<gene>
    <name evidence="2" type="ORF">BV898_11133</name>
</gene>
<protein>
    <submittedName>
        <fullName evidence="2">Uncharacterized protein</fullName>
    </submittedName>
</protein>
<evidence type="ECO:0000313" key="2">
    <source>
        <dbReference type="EMBL" id="OQV14628.1"/>
    </source>
</evidence>
<feature type="region of interest" description="Disordered" evidence="1">
    <location>
        <begin position="1"/>
        <end position="35"/>
    </location>
</feature>
<sequence>MWPYSPVSDEEDNLATEDQAETSAEREIKTKQPQEAEKGALYICQKDAEAIATVFEHERDARAQFHGTNLINLHLVPLTYPIGAGCVGSVPSNCAQLFFNWYEH</sequence>
<organism evidence="2 3">
    <name type="scientific">Hypsibius exemplaris</name>
    <name type="common">Freshwater tardigrade</name>
    <dbReference type="NCBI Taxonomy" id="2072580"/>
    <lineage>
        <taxon>Eukaryota</taxon>
        <taxon>Metazoa</taxon>
        <taxon>Ecdysozoa</taxon>
        <taxon>Tardigrada</taxon>
        <taxon>Eutardigrada</taxon>
        <taxon>Parachela</taxon>
        <taxon>Hypsibioidea</taxon>
        <taxon>Hypsibiidae</taxon>
        <taxon>Hypsibius</taxon>
    </lineage>
</organism>
<feature type="compositionally biased region" description="Acidic residues" evidence="1">
    <location>
        <begin position="8"/>
        <end position="20"/>
    </location>
</feature>
<evidence type="ECO:0000256" key="1">
    <source>
        <dbReference type="SAM" id="MobiDB-lite"/>
    </source>
</evidence>
<feature type="compositionally biased region" description="Basic and acidic residues" evidence="1">
    <location>
        <begin position="23"/>
        <end position="35"/>
    </location>
</feature>
<reference evidence="3" key="1">
    <citation type="submission" date="2017-01" db="EMBL/GenBank/DDBJ databases">
        <title>Comparative genomics of anhydrobiosis in the tardigrade Hypsibius dujardini.</title>
        <authorList>
            <person name="Yoshida Y."/>
            <person name="Koutsovoulos G."/>
            <person name="Laetsch D."/>
            <person name="Stevens L."/>
            <person name="Kumar S."/>
            <person name="Horikawa D."/>
            <person name="Ishino K."/>
            <person name="Komine S."/>
            <person name="Tomita M."/>
            <person name="Blaxter M."/>
            <person name="Arakawa K."/>
        </authorList>
    </citation>
    <scope>NUCLEOTIDE SEQUENCE [LARGE SCALE GENOMIC DNA]</scope>
    <source>
        <strain evidence="3">Z151</strain>
    </source>
</reference>
<accession>A0A1W0WHE7</accession>